<reference evidence="3 4" key="1">
    <citation type="submission" date="2024-06" db="EMBL/GenBank/DDBJ databases">
        <title>Genomic Encyclopedia of Type Strains, Phase IV (KMG-IV): sequencing the most valuable type-strain genomes for metagenomic binning, comparative biology and taxonomic classification.</title>
        <authorList>
            <person name="Goeker M."/>
        </authorList>
    </citation>
    <scope>NUCLEOTIDE SEQUENCE [LARGE SCALE GENOMIC DNA]</scope>
    <source>
        <strain evidence="3 4">DSM 21331</strain>
    </source>
</reference>
<protein>
    <submittedName>
        <fullName evidence="3">Transposase</fullName>
    </submittedName>
</protein>
<organism evidence="3 4">
    <name type="scientific">Methylobacterium goesingense</name>
    <dbReference type="NCBI Taxonomy" id="243690"/>
    <lineage>
        <taxon>Bacteria</taxon>
        <taxon>Pseudomonadati</taxon>
        <taxon>Pseudomonadota</taxon>
        <taxon>Alphaproteobacteria</taxon>
        <taxon>Hyphomicrobiales</taxon>
        <taxon>Methylobacteriaceae</taxon>
        <taxon>Methylobacterium</taxon>
    </lineage>
</organism>
<gene>
    <name evidence="3" type="ORF">ABID43_004835</name>
</gene>
<name>A0ABV2LBR0_9HYPH</name>
<feature type="domain" description="Integrase catalytic" evidence="2">
    <location>
        <begin position="291"/>
        <end position="472"/>
    </location>
</feature>
<keyword evidence="4" id="KW-1185">Reference proteome</keyword>
<sequence>MATKVRHKLQEEWHFTGEGAFLLTRFLPEDRLLLEGVTGQREKILSEDGLNVLREDGEAVRIRRTTDNAGHRGRYDEVDEVGPDGASDMARARRFYCRQYDQRPCSLGTKGLEAFIERNRVAAAARGIAWVPSGPALYRAITKRGERHVRPMRAMESQTGKGKRERWPKAVSSMLERAVAWYYSLRSRDRTDAYAFLTRFIKRANGIGRVRHGGAWQTLRAPHYEVLRTRIAEAENEETIAAKHDATVARRRFRGTRTTIQAKGILDFVLIDSTVIDGWCVLDDFADGTIPAGRPTLTVALDLYSRTPLAMLLTYEPPSIYTIMSCVLLLTTSKRDLIARFPQYADLWADKWGKPDTIIVDNALEQIGVSFQDACEDAGISVRWAPVKNPEYKAPVERIFHTFNVKLFHKVPGAVHLPPHLMSRLGFDPAKDAVISRSEVEGLIYQTLRDSYQYERHAGIKAAPETLWRAGLANGREVVDDPKLLEASFGKVGEALLTREGIRFEGMRFHDPVVTTRLLSQLAYLAPVRGRRKGSATVKVKIKYNPADVGSISVWNPEKEPRKGYDSLPNTDARYTAGGLGMWHHRRIEEWAKAEGLAFSTDDERWEARNRLRVSIENAAPHIKYAAMRRKRRLLDPPKPVLVGDTVEFATVGPGVLGSKVANIPTAPLAEVREGDGIPEKGPRRGGRKADATRARNRRRKQAEAAAENDARTERASADKAAAAPAEAGLSPDAADAYFADMARRMDTRKKRRTTGDE</sequence>
<evidence type="ECO:0000313" key="3">
    <source>
        <dbReference type="EMBL" id="MET3695267.1"/>
    </source>
</evidence>
<dbReference type="RefSeq" id="WP_238280931.1">
    <property type="nucleotide sequence ID" value="NZ_BPQL01000107.1"/>
</dbReference>
<dbReference type="InterPro" id="IPR001584">
    <property type="entry name" value="Integrase_cat-core"/>
</dbReference>
<dbReference type="InterPro" id="IPR036397">
    <property type="entry name" value="RNaseH_sf"/>
</dbReference>
<evidence type="ECO:0000256" key="1">
    <source>
        <dbReference type="SAM" id="MobiDB-lite"/>
    </source>
</evidence>
<dbReference type="Gene3D" id="3.30.420.10">
    <property type="entry name" value="Ribonuclease H-like superfamily/Ribonuclease H"/>
    <property type="match status" value="1"/>
</dbReference>
<evidence type="ECO:0000313" key="4">
    <source>
        <dbReference type="Proteomes" id="UP001549145"/>
    </source>
</evidence>
<comment type="caution">
    <text evidence="3">The sequence shown here is derived from an EMBL/GenBank/DDBJ whole genome shotgun (WGS) entry which is preliminary data.</text>
</comment>
<dbReference type="SUPFAM" id="SSF53098">
    <property type="entry name" value="Ribonuclease H-like"/>
    <property type="match status" value="1"/>
</dbReference>
<feature type="compositionally biased region" description="Basic and acidic residues" evidence="1">
    <location>
        <begin position="709"/>
        <end position="718"/>
    </location>
</feature>
<feature type="compositionally biased region" description="Basic and acidic residues" evidence="1">
    <location>
        <begin position="672"/>
        <end position="694"/>
    </location>
</feature>
<dbReference type="InterPro" id="IPR012337">
    <property type="entry name" value="RNaseH-like_sf"/>
</dbReference>
<feature type="compositionally biased region" description="Low complexity" evidence="1">
    <location>
        <begin position="719"/>
        <end position="735"/>
    </location>
</feature>
<dbReference type="EMBL" id="JBEPMM010000025">
    <property type="protein sequence ID" value="MET3695267.1"/>
    <property type="molecule type" value="Genomic_DNA"/>
</dbReference>
<feature type="region of interest" description="Disordered" evidence="1">
    <location>
        <begin position="672"/>
        <end position="735"/>
    </location>
</feature>
<dbReference type="Proteomes" id="UP001549145">
    <property type="component" value="Unassembled WGS sequence"/>
</dbReference>
<proteinExistence type="predicted"/>
<dbReference type="PROSITE" id="PS50994">
    <property type="entry name" value="INTEGRASE"/>
    <property type="match status" value="1"/>
</dbReference>
<accession>A0ABV2LBR0</accession>
<evidence type="ECO:0000259" key="2">
    <source>
        <dbReference type="PROSITE" id="PS50994"/>
    </source>
</evidence>